<protein>
    <submittedName>
        <fullName evidence="2">Phage minor head protein</fullName>
    </submittedName>
</protein>
<comment type="caution">
    <text evidence="2">The sequence shown here is derived from an EMBL/GenBank/DDBJ whole genome shotgun (WGS) entry which is preliminary data.</text>
</comment>
<evidence type="ECO:0000259" key="1">
    <source>
        <dbReference type="Pfam" id="PF04233"/>
    </source>
</evidence>
<name>A0ABT5LZL3_9GAMM</name>
<evidence type="ECO:0000313" key="2">
    <source>
        <dbReference type="EMBL" id="MDC9620873.1"/>
    </source>
</evidence>
<keyword evidence="3" id="KW-1185">Reference proteome</keyword>
<dbReference type="InterPro" id="IPR006528">
    <property type="entry name" value="Phage_head_morphogenesis_dom"/>
</dbReference>
<accession>A0ABT5LZL3</accession>
<proteinExistence type="predicted"/>
<dbReference type="Proteomes" id="UP001214757">
    <property type="component" value="Unassembled WGS sequence"/>
</dbReference>
<sequence length="284" mass="32178">MEKKIRLQAKRERWAVQRQAVMKGKPLHYPAATTDRYQRDLSHLIKRMIKEYERALTNLHEEFDSVAMDASFASQTRIWLNKLKRRWDGIFNKQASILADKFVSQVDVSAKRNLDDSLKQLSGGLTIKTPDMPEAMKDRITAATAENVGLIKSLPEQFHFRIEGAALRSISQAGEGAKTLLAEIKHIGGVTEKRAQFIAVDQTRKITTAANYERMKSAGIRKAVWHHSGGSAEPRQWHQKLEGEVFDLDNPPIIDERTGQRGLPGELPNCKCFWTPVVDFGDES</sequence>
<dbReference type="NCBIfam" id="TIGR01641">
    <property type="entry name" value="phageSPP1_gp7"/>
    <property type="match status" value="1"/>
</dbReference>
<evidence type="ECO:0000313" key="3">
    <source>
        <dbReference type="Proteomes" id="UP001214757"/>
    </source>
</evidence>
<dbReference type="Pfam" id="PF04233">
    <property type="entry name" value="Phage_Mu_F"/>
    <property type="match status" value="1"/>
</dbReference>
<gene>
    <name evidence="2" type="ORF">PSI22_04335</name>
</gene>
<feature type="domain" description="Phage head morphogenesis" evidence="1">
    <location>
        <begin position="167"/>
        <end position="273"/>
    </location>
</feature>
<reference evidence="2 3" key="1">
    <citation type="submission" date="2023-02" db="EMBL/GenBank/DDBJ databases">
        <title>Entomopathogenic bacteria.</title>
        <authorList>
            <person name="Machado R.A."/>
        </authorList>
    </citation>
    <scope>NUCLEOTIDE SEQUENCE [LARGE SCALE GENOMIC DNA]</scope>
    <source>
        <strain evidence="2 3">XENO-7</strain>
    </source>
</reference>
<organism evidence="2 3">
    <name type="scientific">Xenorhabdus aichiensis</name>
    <dbReference type="NCBI Taxonomy" id="3025874"/>
    <lineage>
        <taxon>Bacteria</taxon>
        <taxon>Pseudomonadati</taxon>
        <taxon>Pseudomonadota</taxon>
        <taxon>Gammaproteobacteria</taxon>
        <taxon>Enterobacterales</taxon>
        <taxon>Morganellaceae</taxon>
        <taxon>Xenorhabdus</taxon>
    </lineage>
</organism>
<dbReference type="EMBL" id="JAQRFO010000005">
    <property type="protein sequence ID" value="MDC9620873.1"/>
    <property type="molecule type" value="Genomic_DNA"/>
</dbReference>